<keyword evidence="1" id="KW-1133">Transmembrane helix</keyword>
<dbReference type="EMBL" id="CP022313">
    <property type="protein sequence ID" value="AXJ03467.1"/>
    <property type="molecule type" value="Genomic_DNA"/>
</dbReference>
<gene>
    <name evidence="2" type="ORF">CFN16_04790</name>
</gene>
<keyword evidence="1" id="KW-0812">Transmembrane</keyword>
<evidence type="ECO:0000313" key="3">
    <source>
        <dbReference type="Proteomes" id="UP000254535"/>
    </source>
</evidence>
<keyword evidence="1" id="KW-0472">Membrane</keyword>
<evidence type="ECO:0000313" key="2">
    <source>
        <dbReference type="EMBL" id="AXJ03467.1"/>
    </source>
</evidence>
<evidence type="ECO:0000256" key="1">
    <source>
        <dbReference type="SAM" id="Phobius"/>
    </source>
</evidence>
<dbReference type="AlphaFoldDB" id="A0A345USL5"/>
<feature type="transmembrane region" description="Helical" evidence="1">
    <location>
        <begin position="113"/>
        <end position="132"/>
    </location>
</feature>
<proteinExistence type="predicted"/>
<protein>
    <submittedName>
        <fullName evidence="2">Uncharacterized protein</fullName>
    </submittedName>
</protein>
<dbReference type="Proteomes" id="UP000254535">
    <property type="component" value="Chromosome"/>
</dbReference>
<dbReference type="RefSeq" id="WP_115076677.1">
    <property type="nucleotide sequence ID" value="NZ_CP022313.1"/>
</dbReference>
<organism evidence="2 3">
    <name type="scientific">Pseudomonas fluorescens</name>
    <dbReference type="NCBI Taxonomy" id="294"/>
    <lineage>
        <taxon>Bacteria</taxon>
        <taxon>Pseudomonadati</taxon>
        <taxon>Pseudomonadota</taxon>
        <taxon>Gammaproteobacteria</taxon>
        <taxon>Pseudomonadales</taxon>
        <taxon>Pseudomonadaceae</taxon>
        <taxon>Pseudomonas</taxon>
    </lineage>
</organism>
<accession>A0A345USL5</accession>
<sequence length="249" mass="28547">MLNFEKPPALPPQLQWKHEKEPALLEWTIRARNYNTFVANLMFFTCLIAITTASFFIYQSMDDDPVFSATLTSLFFITVGISLISITHQKMNFAYRLTRSGIEYCKWNNLSKYTFTFLKWFSGITAIAFILLAVIDPAFLIGALIGPGGMGLTYLLLINSKNYQEMHTQHHHYAYRWEDITQLAIATNREVVDLKYSVIQDGDNHKTNWNLNIFCGNKQKKTVANLIKPYLAKDVPFITAKVDVPLSTD</sequence>
<feature type="transmembrane region" description="Helical" evidence="1">
    <location>
        <begin position="138"/>
        <end position="157"/>
    </location>
</feature>
<reference evidence="2 3" key="1">
    <citation type="submission" date="2017-07" db="EMBL/GenBank/DDBJ databases">
        <title>Genome sequence of Pseudomonas NEP1.</title>
        <authorList>
            <person name="Nascimento F.X."/>
        </authorList>
    </citation>
    <scope>NUCLEOTIDE SEQUENCE [LARGE SCALE GENOMIC DNA]</scope>
    <source>
        <strain evidence="2 3">NEP1</strain>
    </source>
</reference>
<feature type="transmembrane region" description="Helical" evidence="1">
    <location>
        <begin position="37"/>
        <end position="60"/>
    </location>
</feature>
<feature type="transmembrane region" description="Helical" evidence="1">
    <location>
        <begin position="66"/>
        <end position="86"/>
    </location>
</feature>
<name>A0A345USL5_PSEFL</name>